<reference evidence="15" key="1">
    <citation type="submission" date="2020-12" db="UniProtKB">
        <authorList>
            <consortium name="WormBaseParasite"/>
        </authorList>
    </citation>
    <scope>IDENTIFICATION</scope>
    <source>
        <strain evidence="15">MHco3</strain>
    </source>
</reference>
<keyword evidence="4" id="KW-0328">Glycosyltransferase</keyword>
<evidence type="ECO:0000256" key="11">
    <source>
        <dbReference type="ARBA" id="ARBA00047475"/>
    </source>
</evidence>
<evidence type="ECO:0000256" key="13">
    <source>
        <dbReference type="SAM" id="SignalP"/>
    </source>
</evidence>
<dbReference type="Gene3D" id="3.40.50.2000">
    <property type="entry name" value="Glycogen Phosphorylase B"/>
    <property type="match status" value="1"/>
</dbReference>
<keyword evidence="8 12" id="KW-1133">Transmembrane helix</keyword>
<dbReference type="InterPro" id="IPR002213">
    <property type="entry name" value="UDP_glucos_trans"/>
</dbReference>
<evidence type="ECO:0000313" key="15">
    <source>
        <dbReference type="WBParaSite" id="HCON_00133650-00001"/>
    </source>
</evidence>
<evidence type="ECO:0000256" key="9">
    <source>
        <dbReference type="ARBA" id="ARBA00023136"/>
    </source>
</evidence>
<keyword evidence="14" id="KW-1185">Reference proteome</keyword>
<dbReference type="AlphaFoldDB" id="A0A7I4YRH4"/>
<keyword evidence="10" id="KW-0325">Glycoprotein</keyword>
<keyword evidence="9 12" id="KW-0472">Membrane</keyword>
<keyword evidence="7 13" id="KW-0732">Signal</keyword>
<dbReference type="EC" id="2.4.1.17" evidence="3"/>
<dbReference type="OMA" id="INWERTP"/>
<comment type="subcellular location">
    <subcellularLocation>
        <location evidence="1">Membrane</location>
        <topology evidence="1">Single-pass membrane protein</topology>
    </subcellularLocation>
</comment>
<evidence type="ECO:0000256" key="8">
    <source>
        <dbReference type="ARBA" id="ARBA00022989"/>
    </source>
</evidence>
<sequence>MLLVLLLVIVSLNPVHGAKILLASMPQGRSHTGSFMALINKLKDDGHQVFLYMEAYPDEMNFGLEDRILKIKNHTNPFASDVFETFQWKHDFDVTAQCFPFFYGAVSCETVLKEHRDYFNQMVKEKFDLILTDTLFAACAYGFTTLNQAHHVLMSSTHIESATGSMRAYGINFVLTPRHFMPVDDAEFKPALFLYRLASTLEWIGNFIISGIIVGERIKMALAPAVPSFSFFEYHRTASAALTDMPTDLLGPFPRTNDLFDYGAYCPTPKPLTGKLLKFVSDPKSKGTILVAFGTVINWERTPESKFKAVFETLNSLTDYRIVWAYNGKEREMKPHIYASKWVPQVDVLFDNRTVLFFSHGGLKSVKEATCSSVPSIFMPMFAEQVRNGWMAKNKGYAEVFSKHNLTTENLTSAMKRVLENKKFNSNAARMTTFFNDKVVHPLEHGVHYVNRLLKYGGRMPEFFYPRAITRDYFSYLNIDIFIIPVMIVIGISH</sequence>
<accession>A0A7I4YRH4</accession>
<evidence type="ECO:0000256" key="7">
    <source>
        <dbReference type="ARBA" id="ARBA00022729"/>
    </source>
</evidence>
<dbReference type="Proteomes" id="UP000025227">
    <property type="component" value="Unplaced"/>
</dbReference>
<evidence type="ECO:0000256" key="6">
    <source>
        <dbReference type="ARBA" id="ARBA00022692"/>
    </source>
</evidence>
<feature type="signal peptide" evidence="13">
    <location>
        <begin position="1"/>
        <end position="17"/>
    </location>
</feature>
<keyword evidence="5" id="KW-0808">Transferase</keyword>
<dbReference type="PANTHER" id="PTHR48043">
    <property type="entry name" value="EG:EG0003.4 PROTEIN-RELATED"/>
    <property type="match status" value="1"/>
</dbReference>
<dbReference type="FunFam" id="3.40.50.2000:FF:000118">
    <property type="entry name" value="UDP-glucuronosyltransferase"/>
    <property type="match status" value="1"/>
</dbReference>
<name>A0A7I4YRH4_HAECO</name>
<evidence type="ECO:0000256" key="3">
    <source>
        <dbReference type="ARBA" id="ARBA00012544"/>
    </source>
</evidence>
<evidence type="ECO:0000256" key="12">
    <source>
        <dbReference type="SAM" id="Phobius"/>
    </source>
</evidence>
<evidence type="ECO:0000256" key="10">
    <source>
        <dbReference type="ARBA" id="ARBA00023180"/>
    </source>
</evidence>
<comment type="catalytic activity">
    <reaction evidence="11">
        <text>glucuronate acceptor + UDP-alpha-D-glucuronate = acceptor beta-D-glucuronoside + UDP + H(+)</text>
        <dbReference type="Rhea" id="RHEA:21032"/>
        <dbReference type="ChEBI" id="CHEBI:15378"/>
        <dbReference type="ChEBI" id="CHEBI:58052"/>
        <dbReference type="ChEBI" id="CHEBI:58223"/>
        <dbReference type="ChEBI" id="CHEBI:132367"/>
        <dbReference type="ChEBI" id="CHEBI:132368"/>
        <dbReference type="EC" id="2.4.1.17"/>
    </reaction>
</comment>
<protein>
    <recommendedName>
        <fullName evidence="3">glucuronosyltransferase</fullName>
        <ecNumber evidence="3">2.4.1.17</ecNumber>
    </recommendedName>
</protein>
<dbReference type="Pfam" id="PF00201">
    <property type="entry name" value="UDPGT"/>
    <property type="match status" value="1"/>
</dbReference>
<organism evidence="14 15">
    <name type="scientific">Haemonchus contortus</name>
    <name type="common">Barber pole worm</name>
    <dbReference type="NCBI Taxonomy" id="6289"/>
    <lineage>
        <taxon>Eukaryota</taxon>
        <taxon>Metazoa</taxon>
        <taxon>Ecdysozoa</taxon>
        <taxon>Nematoda</taxon>
        <taxon>Chromadorea</taxon>
        <taxon>Rhabditida</taxon>
        <taxon>Rhabditina</taxon>
        <taxon>Rhabditomorpha</taxon>
        <taxon>Strongyloidea</taxon>
        <taxon>Trichostrongylidae</taxon>
        <taxon>Haemonchus</taxon>
    </lineage>
</organism>
<comment type="similarity">
    <text evidence="2">Belongs to the UDP-glycosyltransferase family.</text>
</comment>
<dbReference type="InterPro" id="IPR050271">
    <property type="entry name" value="UDP-glycosyltransferase"/>
</dbReference>
<dbReference type="SUPFAM" id="SSF53756">
    <property type="entry name" value="UDP-Glycosyltransferase/glycogen phosphorylase"/>
    <property type="match status" value="1"/>
</dbReference>
<feature type="chain" id="PRO_5029541499" description="glucuronosyltransferase" evidence="13">
    <location>
        <begin position="18"/>
        <end position="494"/>
    </location>
</feature>
<dbReference type="GO" id="GO:0016020">
    <property type="term" value="C:membrane"/>
    <property type="evidence" value="ECO:0007669"/>
    <property type="project" value="UniProtKB-SubCell"/>
</dbReference>
<evidence type="ECO:0000256" key="4">
    <source>
        <dbReference type="ARBA" id="ARBA00022676"/>
    </source>
</evidence>
<proteinExistence type="inferred from homology"/>
<keyword evidence="6 12" id="KW-0812">Transmembrane</keyword>
<evidence type="ECO:0000256" key="1">
    <source>
        <dbReference type="ARBA" id="ARBA00004167"/>
    </source>
</evidence>
<evidence type="ECO:0000313" key="14">
    <source>
        <dbReference type="Proteomes" id="UP000025227"/>
    </source>
</evidence>
<evidence type="ECO:0000256" key="2">
    <source>
        <dbReference type="ARBA" id="ARBA00009995"/>
    </source>
</evidence>
<dbReference type="OrthoDB" id="5835829at2759"/>
<evidence type="ECO:0000256" key="5">
    <source>
        <dbReference type="ARBA" id="ARBA00022679"/>
    </source>
</evidence>
<dbReference type="WBParaSite" id="HCON_00133650-00001">
    <property type="protein sequence ID" value="HCON_00133650-00001"/>
    <property type="gene ID" value="HCON_00133650"/>
</dbReference>
<dbReference type="PANTHER" id="PTHR48043:SF62">
    <property type="entry name" value="GLUCURONOSYLTRANSFERASE"/>
    <property type="match status" value="1"/>
</dbReference>
<dbReference type="GO" id="GO:0015020">
    <property type="term" value="F:glucuronosyltransferase activity"/>
    <property type="evidence" value="ECO:0007669"/>
    <property type="project" value="UniProtKB-EC"/>
</dbReference>
<feature type="transmembrane region" description="Helical" evidence="12">
    <location>
        <begin position="473"/>
        <end position="492"/>
    </location>
</feature>
<dbReference type="CDD" id="cd03784">
    <property type="entry name" value="GT1_Gtf-like"/>
    <property type="match status" value="1"/>
</dbReference>